<evidence type="ECO:0000256" key="2">
    <source>
        <dbReference type="ARBA" id="ARBA00022840"/>
    </source>
</evidence>
<dbReference type="GO" id="GO:0043565">
    <property type="term" value="F:sequence-specific DNA binding"/>
    <property type="evidence" value="ECO:0007669"/>
    <property type="project" value="InterPro"/>
</dbReference>
<evidence type="ECO:0000313" key="8">
    <source>
        <dbReference type="Proteomes" id="UP000298324"/>
    </source>
</evidence>
<dbReference type="PRINTS" id="PR01590">
    <property type="entry name" value="HTHFIS"/>
</dbReference>
<dbReference type="SMART" id="SM00382">
    <property type="entry name" value="AAA"/>
    <property type="match status" value="1"/>
</dbReference>
<dbReference type="AlphaFoldDB" id="A0A4Y7R8Z5"/>
<accession>A0A4Y7R8Z5</accession>
<dbReference type="SUPFAM" id="SSF46689">
    <property type="entry name" value="Homeodomain-like"/>
    <property type="match status" value="1"/>
</dbReference>
<dbReference type="InterPro" id="IPR027417">
    <property type="entry name" value="P-loop_NTPase"/>
</dbReference>
<evidence type="ECO:0000259" key="5">
    <source>
        <dbReference type="PROSITE" id="PS50045"/>
    </source>
</evidence>
<dbReference type="FunFam" id="3.40.50.300:FF:000006">
    <property type="entry name" value="DNA-binding transcriptional regulator NtrC"/>
    <property type="match status" value="1"/>
</dbReference>
<evidence type="ECO:0000256" key="1">
    <source>
        <dbReference type="ARBA" id="ARBA00022741"/>
    </source>
</evidence>
<dbReference type="InterPro" id="IPR013656">
    <property type="entry name" value="PAS_4"/>
</dbReference>
<feature type="domain" description="Sigma-54 factor interaction" evidence="5">
    <location>
        <begin position="350"/>
        <end position="579"/>
    </location>
</feature>
<comment type="caution">
    <text evidence="7">The sequence shown here is derived from an EMBL/GenBank/DDBJ whole genome shotgun (WGS) entry which is preliminary data.</text>
</comment>
<dbReference type="PROSITE" id="PS00675">
    <property type="entry name" value="SIGMA54_INTERACT_1"/>
    <property type="match status" value="1"/>
</dbReference>
<dbReference type="InterPro" id="IPR025944">
    <property type="entry name" value="Sigma_54_int_dom_CS"/>
</dbReference>
<name>A0A4Y7R8Z5_9FIRM</name>
<dbReference type="Gene3D" id="3.30.450.40">
    <property type="match status" value="1"/>
</dbReference>
<dbReference type="GO" id="GO:0006355">
    <property type="term" value="P:regulation of DNA-templated transcription"/>
    <property type="evidence" value="ECO:0007669"/>
    <property type="project" value="InterPro"/>
</dbReference>
<evidence type="ECO:0000259" key="6">
    <source>
        <dbReference type="PROSITE" id="PS50112"/>
    </source>
</evidence>
<evidence type="ECO:0000313" key="7">
    <source>
        <dbReference type="EMBL" id="TEB05438.1"/>
    </source>
</evidence>
<dbReference type="SUPFAM" id="SSF52540">
    <property type="entry name" value="P-loop containing nucleoside triphosphate hydrolases"/>
    <property type="match status" value="1"/>
</dbReference>
<dbReference type="InterPro" id="IPR029016">
    <property type="entry name" value="GAF-like_dom_sf"/>
</dbReference>
<dbReference type="Pfam" id="PF08448">
    <property type="entry name" value="PAS_4"/>
    <property type="match status" value="1"/>
</dbReference>
<dbReference type="Pfam" id="PF25601">
    <property type="entry name" value="AAA_lid_14"/>
    <property type="match status" value="1"/>
</dbReference>
<dbReference type="EMBL" id="QFGA01000002">
    <property type="protein sequence ID" value="TEB05438.1"/>
    <property type="molecule type" value="Genomic_DNA"/>
</dbReference>
<dbReference type="InterPro" id="IPR009057">
    <property type="entry name" value="Homeodomain-like_sf"/>
</dbReference>
<dbReference type="NCBIfam" id="TIGR00229">
    <property type="entry name" value="sensory_box"/>
    <property type="match status" value="1"/>
</dbReference>
<dbReference type="Gene3D" id="1.10.8.60">
    <property type="match status" value="1"/>
</dbReference>
<organism evidence="7 8">
    <name type="scientific">Pelotomaculum schinkii</name>
    <dbReference type="NCBI Taxonomy" id="78350"/>
    <lineage>
        <taxon>Bacteria</taxon>
        <taxon>Bacillati</taxon>
        <taxon>Bacillota</taxon>
        <taxon>Clostridia</taxon>
        <taxon>Eubacteriales</taxon>
        <taxon>Desulfotomaculaceae</taxon>
        <taxon>Pelotomaculum</taxon>
    </lineage>
</organism>
<dbReference type="CDD" id="cd00009">
    <property type="entry name" value="AAA"/>
    <property type="match status" value="1"/>
</dbReference>
<dbReference type="Pfam" id="PF02954">
    <property type="entry name" value="HTH_8"/>
    <property type="match status" value="1"/>
</dbReference>
<reference evidence="7 8" key="1">
    <citation type="journal article" date="2018" name="Environ. Microbiol.">
        <title>Novel energy conservation strategies and behaviour of Pelotomaculum schinkii driving syntrophic propionate catabolism.</title>
        <authorList>
            <person name="Hidalgo-Ahumada C.A.P."/>
            <person name="Nobu M.K."/>
            <person name="Narihiro T."/>
            <person name="Tamaki H."/>
            <person name="Liu W.T."/>
            <person name="Kamagata Y."/>
            <person name="Stams A.J.M."/>
            <person name="Imachi H."/>
            <person name="Sousa D.Z."/>
        </authorList>
    </citation>
    <scope>NUCLEOTIDE SEQUENCE [LARGE SCALE GENOMIC DNA]</scope>
    <source>
        <strain evidence="7 8">HH</strain>
    </source>
</reference>
<dbReference type="Gene3D" id="1.10.10.60">
    <property type="entry name" value="Homeodomain-like"/>
    <property type="match status" value="1"/>
</dbReference>
<keyword evidence="2" id="KW-0067">ATP-binding</keyword>
<dbReference type="Pfam" id="PF00158">
    <property type="entry name" value="Sigma54_activat"/>
    <property type="match status" value="1"/>
</dbReference>
<dbReference type="InterPro" id="IPR003593">
    <property type="entry name" value="AAA+_ATPase"/>
</dbReference>
<evidence type="ECO:0000256" key="4">
    <source>
        <dbReference type="ARBA" id="ARBA00023163"/>
    </source>
</evidence>
<dbReference type="InterPro" id="IPR058031">
    <property type="entry name" value="AAA_lid_NorR"/>
</dbReference>
<keyword evidence="4" id="KW-0804">Transcription</keyword>
<dbReference type="InterPro" id="IPR000014">
    <property type="entry name" value="PAS"/>
</dbReference>
<protein>
    <submittedName>
        <fullName evidence="7">Acetoin dehydrogenase operon transcriptional activator AcoR</fullName>
    </submittedName>
</protein>
<evidence type="ECO:0000256" key="3">
    <source>
        <dbReference type="ARBA" id="ARBA00023015"/>
    </source>
</evidence>
<dbReference type="CDD" id="cd00130">
    <property type="entry name" value="PAS"/>
    <property type="match status" value="1"/>
</dbReference>
<dbReference type="Proteomes" id="UP000298324">
    <property type="component" value="Unassembled WGS sequence"/>
</dbReference>
<dbReference type="SUPFAM" id="SSF55785">
    <property type="entry name" value="PYP-like sensor domain (PAS domain)"/>
    <property type="match status" value="1"/>
</dbReference>
<keyword evidence="3" id="KW-0805">Transcription regulation</keyword>
<dbReference type="GO" id="GO:0005524">
    <property type="term" value="F:ATP binding"/>
    <property type="evidence" value="ECO:0007669"/>
    <property type="project" value="UniProtKB-KW"/>
</dbReference>
<gene>
    <name evidence="7" type="primary">acoR_4</name>
    <name evidence="7" type="ORF">Psch_02479</name>
</gene>
<dbReference type="InterPro" id="IPR002078">
    <property type="entry name" value="Sigma_54_int"/>
</dbReference>
<sequence>MSLAQLRKNNSLLKEEWQNFIKYDKQPVKVNRAILSSWQRCKRLGIDPYGGESTKILSSAELTGKLEQNENFLRVVKPYMDKMYQMIKGSGYVVFLTDNEGWVLYVVGDKKILRDFEDNLNFGIGVSWSEQAVGTTAVAMVLAEGVPVPFIAEEKYCMKLKERACSAVPIKDPEGKIIGVLGFAMSFQMVKKINCQIFGILVAAEMAIENHLLVMKTRENLHVISQYYKAVFDSVAEAVVTIDRKGIIRDINKSAGGLLSINHEQAVGRKASEILDFHPVTLKTFDSEKGCRNQEVILDSKRGKIFLNSIPILKDDGEIAGVIGVFREAKEQKNLASKNNSKAKFTFDSIIGNSREIQEVKRLANIAARESSNVLLFGESGTGKELFAQAIHNAGFRAEGPFIAVNCGAIPKELIESEFFGYEKGAFTGACQGGRPGKFELAVGGTIFLDEIGEMPKDLQVRLLRVLQEKEVTRLGGAKVVPVDVRVIAATNKDLSRMVAEGSFREDLYWRLNIISINIPPLSQRNGDIPLLIEYFLEKHSRKRGKKYSLSKNTREILLNYHWPGNVRELENALERAALFAENGYILPEHLPGYITTSKPQYNKTSTGTLSLEEAEKQSIQQALDISRGNLSQTAKILGIARNTLYCKMRKYQIGCYEN</sequence>
<dbReference type="InterPro" id="IPR002197">
    <property type="entry name" value="HTH_Fis"/>
</dbReference>
<dbReference type="PROSITE" id="PS50112">
    <property type="entry name" value="PAS"/>
    <property type="match status" value="1"/>
</dbReference>
<proteinExistence type="predicted"/>
<feature type="domain" description="PAS" evidence="6">
    <location>
        <begin position="224"/>
        <end position="277"/>
    </location>
</feature>
<dbReference type="PANTHER" id="PTHR32071:SF57">
    <property type="entry name" value="C4-DICARBOXYLATE TRANSPORT TRANSCRIPTIONAL REGULATORY PROTEIN DCTD"/>
    <property type="match status" value="1"/>
</dbReference>
<dbReference type="InterPro" id="IPR025662">
    <property type="entry name" value="Sigma_54_int_dom_ATP-bd_1"/>
</dbReference>
<dbReference type="PROSITE" id="PS50045">
    <property type="entry name" value="SIGMA54_INTERACT_4"/>
    <property type="match status" value="1"/>
</dbReference>
<dbReference type="PROSITE" id="PS00688">
    <property type="entry name" value="SIGMA54_INTERACT_3"/>
    <property type="match status" value="1"/>
</dbReference>
<dbReference type="PANTHER" id="PTHR32071">
    <property type="entry name" value="TRANSCRIPTIONAL REGULATORY PROTEIN"/>
    <property type="match status" value="1"/>
</dbReference>
<keyword evidence="8" id="KW-1185">Reference proteome</keyword>
<keyword evidence="1" id="KW-0547">Nucleotide-binding</keyword>
<dbReference type="Gene3D" id="3.30.450.20">
    <property type="entry name" value="PAS domain"/>
    <property type="match status" value="1"/>
</dbReference>
<dbReference type="InterPro" id="IPR035965">
    <property type="entry name" value="PAS-like_dom_sf"/>
</dbReference>
<dbReference type="Gene3D" id="3.40.50.300">
    <property type="entry name" value="P-loop containing nucleotide triphosphate hydrolases"/>
    <property type="match status" value="1"/>
</dbReference>
<dbReference type="RefSeq" id="WP_190240496.1">
    <property type="nucleotide sequence ID" value="NZ_QFGA01000002.1"/>
</dbReference>